<dbReference type="EMBL" id="AMZH03002393">
    <property type="protein sequence ID" value="RRT75735.1"/>
    <property type="molecule type" value="Genomic_DNA"/>
</dbReference>
<dbReference type="InterPro" id="IPR011032">
    <property type="entry name" value="GroES-like_sf"/>
</dbReference>
<comment type="caution">
    <text evidence="3">The sequence shown here is derived from an EMBL/GenBank/DDBJ whole genome shotgun (WGS) entry which is preliminary data.</text>
</comment>
<organism evidence="3 4">
    <name type="scientific">Ensete ventricosum</name>
    <name type="common">Abyssinian banana</name>
    <name type="synonym">Musa ensete</name>
    <dbReference type="NCBI Taxonomy" id="4639"/>
    <lineage>
        <taxon>Eukaryota</taxon>
        <taxon>Viridiplantae</taxon>
        <taxon>Streptophyta</taxon>
        <taxon>Embryophyta</taxon>
        <taxon>Tracheophyta</taxon>
        <taxon>Spermatophyta</taxon>
        <taxon>Magnoliopsida</taxon>
        <taxon>Liliopsida</taxon>
        <taxon>Zingiberales</taxon>
        <taxon>Musaceae</taxon>
        <taxon>Ensete</taxon>
    </lineage>
</organism>
<reference evidence="3 4" key="1">
    <citation type="journal article" date="2014" name="Agronomy (Basel)">
        <title>A Draft Genome Sequence for Ensete ventricosum, the Drought-Tolerant Tree Against Hunger.</title>
        <authorList>
            <person name="Harrison J."/>
            <person name="Moore K.A."/>
            <person name="Paszkiewicz K."/>
            <person name="Jones T."/>
            <person name="Grant M."/>
            <person name="Ambacheew D."/>
            <person name="Muzemil S."/>
            <person name="Studholme D.J."/>
        </authorList>
    </citation>
    <scope>NUCLEOTIDE SEQUENCE [LARGE SCALE GENOMIC DNA]</scope>
</reference>
<sequence length="177" mass="20247">MNRFSASHYCSILHRPQISCDMLVNGNVERTTYYVKQCVGRRWGSTCFDYQWLAPNTPRRYVNKAHRATFDLLPLLKPMRSFSSSSQLAHSVVYFLMGEAGEEMVRNKQVVLKEFVVGAPKETDMEIRQGKASLRAPTGAEGAIVVKNLYLSCDPYMRGRMRDYYDSYIPPFQPGSV</sequence>
<dbReference type="InterPro" id="IPR041694">
    <property type="entry name" value="ADH_N_2"/>
</dbReference>
<dbReference type="AlphaFoldDB" id="A0A427AHN0"/>
<feature type="domain" description="Oxidoreductase N-terminal" evidence="2">
    <location>
        <begin position="108"/>
        <end position="177"/>
    </location>
</feature>
<dbReference type="InterPro" id="IPR045010">
    <property type="entry name" value="MDR_fam"/>
</dbReference>
<keyword evidence="1" id="KW-0560">Oxidoreductase</keyword>
<dbReference type="Pfam" id="PF16884">
    <property type="entry name" value="ADH_N_2"/>
    <property type="match status" value="1"/>
</dbReference>
<evidence type="ECO:0000313" key="3">
    <source>
        <dbReference type="EMBL" id="RRT75735.1"/>
    </source>
</evidence>
<dbReference type="Gene3D" id="3.90.180.10">
    <property type="entry name" value="Medium-chain alcohol dehydrogenases, catalytic domain"/>
    <property type="match status" value="1"/>
</dbReference>
<evidence type="ECO:0000313" key="4">
    <source>
        <dbReference type="Proteomes" id="UP000287651"/>
    </source>
</evidence>
<proteinExistence type="predicted"/>
<dbReference type="PANTHER" id="PTHR43205">
    <property type="entry name" value="PROSTAGLANDIN REDUCTASE"/>
    <property type="match status" value="1"/>
</dbReference>
<gene>
    <name evidence="3" type="ORF">B296_00002963</name>
</gene>
<name>A0A427AHN0_ENSVE</name>
<accession>A0A427AHN0</accession>
<evidence type="ECO:0000256" key="1">
    <source>
        <dbReference type="ARBA" id="ARBA00023002"/>
    </source>
</evidence>
<dbReference type="Proteomes" id="UP000287651">
    <property type="component" value="Unassembled WGS sequence"/>
</dbReference>
<dbReference type="GO" id="GO:0016628">
    <property type="term" value="F:oxidoreductase activity, acting on the CH-CH group of donors, NAD or NADP as acceptor"/>
    <property type="evidence" value="ECO:0007669"/>
    <property type="project" value="InterPro"/>
</dbReference>
<dbReference type="SUPFAM" id="SSF50129">
    <property type="entry name" value="GroES-like"/>
    <property type="match status" value="1"/>
</dbReference>
<evidence type="ECO:0000259" key="2">
    <source>
        <dbReference type="Pfam" id="PF16884"/>
    </source>
</evidence>
<dbReference type="PANTHER" id="PTHR43205:SF35">
    <property type="entry name" value="ZINC-BINDING DEHYDROGENASE FAMILY PROTEIN"/>
    <property type="match status" value="1"/>
</dbReference>
<protein>
    <recommendedName>
        <fullName evidence="2">Oxidoreductase N-terminal domain-containing protein</fullName>
    </recommendedName>
</protein>